<reference evidence="10 11" key="1">
    <citation type="submission" date="2016-07" db="EMBL/GenBank/DDBJ databases">
        <title>Pervasive Adenine N6-methylation of Active Genes in Fungi.</title>
        <authorList>
            <consortium name="DOE Joint Genome Institute"/>
            <person name="Mondo S.J."/>
            <person name="Dannebaum R.O."/>
            <person name="Kuo R.C."/>
            <person name="Labutti K."/>
            <person name="Haridas S."/>
            <person name="Kuo A."/>
            <person name="Salamov A."/>
            <person name="Ahrendt S.R."/>
            <person name="Lipzen A."/>
            <person name="Sullivan W."/>
            <person name="Andreopoulos W.B."/>
            <person name="Clum A."/>
            <person name="Lindquist E."/>
            <person name="Daum C."/>
            <person name="Ramamoorthy G.K."/>
            <person name="Gryganskyi A."/>
            <person name="Culley D."/>
            <person name="Magnuson J.K."/>
            <person name="James T.Y."/>
            <person name="O'Malley M.A."/>
            <person name="Stajich J.E."/>
            <person name="Spatafora J.W."/>
            <person name="Visel A."/>
            <person name="Grigoriev I.V."/>
        </authorList>
    </citation>
    <scope>NUCLEOTIDE SEQUENCE [LARGE SCALE GENOMIC DNA]</scope>
    <source>
        <strain evidence="10 11">PL171</strain>
    </source>
</reference>
<dbReference type="NCBIfam" id="NF006054">
    <property type="entry name" value="PRK08202.1"/>
    <property type="match status" value="1"/>
</dbReference>
<evidence type="ECO:0000313" key="10">
    <source>
        <dbReference type="EMBL" id="ORZ31232.1"/>
    </source>
</evidence>
<dbReference type="AlphaFoldDB" id="A0A1Y2HDT2"/>
<dbReference type="GO" id="GO:0005737">
    <property type="term" value="C:cytoplasm"/>
    <property type="evidence" value="ECO:0007669"/>
    <property type="project" value="TreeGrafter"/>
</dbReference>
<dbReference type="InterPro" id="IPR035994">
    <property type="entry name" value="Nucleoside_phosphorylase_sf"/>
</dbReference>
<feature type="binding site" evidence="8">
    <location>
        <begin position="87"/>
        <end position="89"/>
    </location>
    <ligand>
        <name>phosphate</name>
        <dbReference type="ChEBI" id="CHEBI:43474"/>
    </ligand>
</feature>
<keyword evidence="5 7" id="KW-0808">Transferase</keyword>
<dbReference type="InterPro" id="IPR011268">
    <property type="entry name" value="Purine_phosphorylase"/>
</dbReference>
<accession>A0A1Y2HDT2</accession>
<dbReference type="STRING" id="765915.A0A1Y2HDT2"/>
<dbReference type="Proteomes" id="UP000193411">
    <property type="component" value="Unassembled WGS sequence"/>
</dbReference>
<evidence type="ECO:0000256" key="3">
    <source>
        <dbReference type="ARBA" id="ARBA00006751"/>
    </source>
</evidence>
<evidence type="ECO:0000256" key="1">
    <source>
        <dbReference type="ARBA" id="ARBA00000755"/>
    </source>
</evidence>
<evidence type="ECO:0000256" key="6">
    <source>
        <dbReference type="ARBA" id="ARBA00058131"/>
    </source>
</evidence>
<comment type="similarity">
    <text evidence="3 7">Belongs to the PNP/MTAP phosphorylase family.</text>
</comment>
<dbReference type="OrthoDB" id="10261782at2759"/>
<feature type="binding site" evidence="8">
    <location>
        <position position="67"/>
    </location>
    <ligand>
        <name>phosphate</name>
        <dbReference type="ChEBI" id="CHEBI:43474"/>
    </ligand>
</feature>
<dbReference type="SUPFAM" id="SSF53167">
    <property type="entry name" value="Purine and uridine phosphorylases"/>
    <property type="match status" value="1"/>
</dbReference>
<feature type="binding site" evidence="8">
    <location>
        <position position="204"/>
    </location>
    <ligand>
        <name>a purine D-ribonucleoside</name>
        <dbReference type="ChEBI" id="CHEBI:142355"/>
    </ligand>
</feature>
<evidence type="ECO:0000256" key="2">
    <source>
        <dbReference type="ARBA" id="ARBA00005058"/>
    </source>
</evidence>
<keyword evidence="4 7" id="KW-0328">Glycosyltransferase</keyword>
<comment type="caution">
    <text evidence="10">The sequence shown here is derived from an EMBL/GenBank/DDBJ whole genome shotgun (WGS) entry which is preliminary data.</text>
</comment>
<proteinExistence type="inferred from homology"/>
<sequence length="311" mass="33813">MAPVVPTLKEYQAAADYLRSRIPADAKPTVGIVCGSGLGQLFTLLQEPVSVDYEEIPSFVKSTVAGHAGKLVFGRLGKQYVICMVGRFHPYEGYTPQQVTFPHRVMALLGIKLLIVTNAAGGLNESYNVGDIMCIADHVAIPMIAGNNPLVGPNMEEFGPRFPPTSDAYPKTVRKHAFKVAHQLGLLNKVHEGVYCFVSGPQYETRAECRLLRSIGGDAVGMSTVPEVVIARHAGIAVLGFSLITNRVVSQREPSIKEELLRELEGKTDKVEEKVVHASHAEVLAASKDFATDVLNLVRKVVEELHTVEGF</sequence>
<keyword evidence="11" id="KW-1185">Reference proteome</keyword>
<dbReference type="InterPro" id="IPR011270">
    <property type="entry name" value="Pur_Nuc_Pase_Ino/Guo-sp"/>
</dbReference>
<evidence type="ECO:0000313" key="11">
    <source>
        <dbReference type="Proteomes" id="UP000193411"/>
    </source>
</evidence>
<feature type="binding site" evidence="8">
    <location>
        <position position="246"/>
    </location>
    <ligand>
        <name>a purine D-ribonucleoside</name>
        <dbReference type="ChEBI" id="CHEBI:142355"/>
    </ligand>
</feature>
<dbReference type="NCBIfam" id="TIGR01697">
    <property type="entry name" value="PNPH-PUNA-XAPA"/>
    <property type="match status" value="1"/>
</dbReference>
<dbReference type="CDD" id="cd09009">
    <property type="entry name" value="PNP-EcPNPII_like"/>
    <property type="match status" value="1"/>
</dbReference>
<dbReference type="EMBL" id="MCFL01000064">
    <property type="protein sequence ID" value="ORZ31232.1"/>
    <property type="molecule type" value="Genomic_DNA"/>
</dbReference>
<feature type="binding site" evidence="8">
    <location>
        <position position="119"/>
    </location>
    <ligand>
        <name>phosphate</name>
        <dbReference type="ChEBI" id="CHEBI:43474"/>
    </ligand>
</feature>
<evidence type="ECO:0000256" key="4">
    <source>
        <dbReference type="ARBA" id="ARBA00022676"/>
    </source>
</evidence>
<comment type="catalytic activity">
    <reaction evidence="1">
        <text>a purine D-ribonucleoside + phosphate = a purine nucleobase + alpha-D-ribose 1-phosphate</text>
        <dbReference type="Rhea" id="RHEA:19805"/>
        <dbReference type="ChEBI" id="CHEBI:26386"/>
        <dbReference type="ChEBI" id="CHEBI:43474"/>
        <dbReference type="ChEBI" id="CHEBI:57720"/>
        <dbReference type="ChEBI" id="CHEBI:142355"/>
        <dbReference type="EC" id="2.4.2.1"/>
    </reaction>
</comment>
<protein>
    <recommendedName>
        <fullName evidence="7">Purine nucleoside phosphorylase</fullName>
        <ecNumber evidence="7">2.4.2.1</ecNumber>
    </recommendedName>
    <alternativeName>
        <fullName evidence="7">Inosine-guanosine phosphorylase</fullName>
    </alternativeName>
</protein>
<dbReference type="PIRSF" id="PIRSF000477">
    <property type="entry name" value="PurNPase"/>
    <property type="match status" value="1"/>
</dbReference>
<dbReference type="EC" id="2.4.2.1" evidence="7"/>
<dbReference type="GO" id="GO:0009116">
    <property type="term" value="P:nucleoside metabolic process"/>
    <property type="evidence" value="ECO:0007669"/>
    <property type="project" value="InterPro"/>
</dbReference>
<feature type="binding site" evidence="8">
    <location>
        <position position="223"/>
    </location>
    <ligand>
        <name>phosphate</name>
        <dbReference type="ChEBI" id="CHEBI:43474"/>
    </ligand>
</feature>
<dbReference type="UniPathway" id="UPA00606"/>
<name>A0A1Y2HDT2_9FUNG</name>
<dbReference type="PANTHER" id="PTHR11904:SF9">
    <property type="entry name" value="PURINE NUCLEOSIDE PHOSPHORYLASE-RELATED"/>
    <property type="match status" value="1"/>
</dbReference>
<dbReference type="InterPro" id="IPR000845">
    <property type="entry name" value="Nucleoside_phosphorylase_d"/>
</dbReference>
<dbReference type="Gene3D" id="3.40.50.1580">
    <property type="entry name" value="Nucleoside phosphorylase domain"/>
    <property type="match status" value="1"/>
</dbReference>
<dbReference type="NCBIfam" id="TIGR01700">
    <property type="entry name" value="PNPH"/>
    <property type="match status" value="1"/>
</dbReference>
<evidence type="ECO:0000259" key="9">
    <source>
        <dbReference type="Pfam" id="PF01048"/>
    </source>
</evidence>
<dbReference type="FunFam" id="3.40.50.1580:FF:000004">
    <property type="entry name" value="Purine nucleoside phosphorylase"/>
    <property type="match status" value="1"/>
</dbReference>
<comment type="function">
    <text evidence="6">The purine nucleoside phosphorylases catalyze the phosphorolytic breakdown of the N-glycosidic bond in the beta-(deoxy)ribonucleoside molecules, with the formation of the corresponding free purine bases and pentose-1-phosphate. Cleaves guanosine and inosine.</text>
</comment>
<feature type="binding site" evidence="8">
    <location>
        <position position="36"/>
    </location>
    <ligand>
        <name>phosphate</name>
        <dbReference type="ChEBI" id="CHEBI:43474"/>
    </ligand>
</feature>
<evidence type="ECO:0000256" key="7">
    <source>
        <dbReference type="PIRNR" id="PIRNR000477"/>
    </source>
</evidence>
<dbReference type="PANTHER" id="PTHR11904">
    <property type="entry name" value="METHYLTHIOADENOSINE/PURINE NUCLEOSIDE PHOSPHORYLASE"/>
    <property type="match status" value="1"/>
</dbReference>
<feature type="domain" description="Nucleoside phosphorylase" evidence="9">
    <location>
        <begin position="29"/>
        <end position="255"/>
    </location>
</feature>
<dbReference type="Pfam" id="PF01048">
    <property type="entry name" value="PNP_UDP_1"/>
    <property type="match status" value="1"/>
</dbReference>
<gene>
    <name evidence="10" type="ORF">BCR44DRAFT_42030</name>
</gene>
<dbReference type="GO" id="GO:0004731">
    <property type="term" value="F:purine-nucleoside phosphorylase activity"/>
    <property type="evidence" value="ECO:0007669"/>
    <property type="project" value="UniProtKB-EC"/>
</dbReference>
<evidence type="ECO:0000256" key="5">
    <source>
        <dbReference type="ARBA" id="ARBA00022679"/>
    </source>
</evidence>
<evidence type="ECO:0000256" key="8">
    <source>
        <dbReference type="PIRSR" id="PIRSR000477-2"/>
    </source>
</evidence>
<comment type="pathway">
    <text evidence="2 7">Purine metabolism; purine nucleoside salvage.</text>
</comment>
<organism evidence="10 11">
    <name type="scientific">Catenaria anguillulae PL171</name>
    <dbReference type="NCBI Taxonomy" id="765915"/>
    <lineage>
        <taxon>Eukaryota</taxon>
        <taxon>Fungi</taxon>
        <taxon>Fungi incertae sedis</taxon>
        <taxon>Blastocladiomycota</taxon>
        <taxon>Blastocladiomycetes</taxon>
        <taxon>Blastocladiales</taxon>
        <taxon>Catenariaceae</taxon>
        <taxon>Catenaria</taxon>
    </lineage>
</organism>